<proteinExistence type="predicted"/>
<dbReference type="OrthoDB" id="5974493at2"/>
<dbReference type="KEGG" id="thes:FHQ07_07905"/>
<dbReference type="AlphaFoldDB" id="A0A5B7ZQA0"/>
<sequence>MRCEWRNAASTPASTTTAVAADMRRACIIASVFALLAALAPPAAPAQETVFYKCTDAKGNTSLQNGTPCAPGMKQEIRRIGSVRTVPVPAAKPKAEAPATAPVYGDFVMVSGPNMKRKPAPEAAGLPPPPALYQCTTWEGDDYLGETATPEARCAPLQVTGIDGSANLGAGSACEMREDTCTAIPAEGLCEAWLRRLDDADFKLKYASNDTRGERQATFDAIDAKVKASSCSPVAPAPAQKP</sequence>
<protein>
    <submittedName>
        <fullName evidence="2">DUF4124 domain-containing protein</fullName>
    </submittedName>
</protein>
<evidence type="ECO:0000256" key="1">
    <source>
        <dbReference type="SAM" id="SignalP"/>
    </source>
</evidence>
<reference evidence="2 3" key="1">
    <citation type="submission" date="2019-06" db="EMBL/GenBank/DDBJ databases">
        <title>Thermomonas aquatica sp. nov., isolated from an industrial wastewater treatment plant.</title>
        <authorList>
            <person name="Jeon J.H."/>
            <person name="Park D.-S."/>
        </authorList>
    </citation>
    <scope>NUCLEOTIDE SEQUENCE [LARGE SCALE GENOMIC DNA]</scope>
    <source>
        <strain evidence="2 3">SY21</strain>
    </source>
</reference>
<keyword evidence="3" id="KW-1185">Reference proteome</keyword>
<organism evidence="2 3">
    <name type="scientific">Thermomonas aquatica</name>
    <dbReference type="NCBI Taxonomy" id="2202149"/>
    <lineage>
        <taxon>Bacteria</taxon>
        <taxon>Pseudomonadati</taxon>
        <taxon>Pseudomonadota</taxon>
        <taxon>Gammaproteobacteria</taxon>
        <taxon>Lysobacterales</taxon>
        <taxon>Lysobacteraceae</taxon>
        <taxon>Thermomonas</taxon>
    </lineage>
</organism>
<gene>
    <name evidence="2" type="ORF">FHQ07_07905</name>
</gene>
<evidence type="ECO:0000313" key="3">
    <source>
        <dbReference type="Proteomes" id="UP000308149"/>
    </source>
</evidence>
<dbReference type="Proteomes" id="UP000308149">
    <property type="component" value="Chromosome"/>
</dbReference>
<feature type="chain" id="PRO_5023130635" evidence="1">
    <location>
        <begin position="47"/>
        <end position="242"/>
    </location>
</feature>
<name>A0A5B7ZQA0_9GAMM</name>
<dbReference type="EMBL" id="CP040871">
    <property type="protein sequence ID" value="QDA57240.1"/>
    <property type="molecule type" value="Genomic_DNA"/>
</dbReference>
<feature type="signal peptide" evidence="1">
    <location>
        <begin position="1"/>
        <end position="46"/>
    </location>
</feature>
<evidence type="ECO:0000313" key="2">
    <source>
        <dbReference type="EMBL" id="QDA57240.1"/>
    </source>
</evidence>
<keyword evidence="1" id="KW-0732">Signal</keyword>
<accession>A0A5B7ZQA0</accession>